<keyword evidence="1" id="KW-0732">Signal</keyword>
<feature type="signal peptide" evidence="1">
    <location>
        <begin position="1"/>
        <end position="30"/>
    </location>
</feature>
<reference evidence="2" key="1">
    <citation type="submission" date="2018-01" db="EMBL/GenBank/DDBJ databases">
        <title>An insight into the sialome of Amazonian anophelines.</title>
        <authorList>
            <person name="Ribeiro J.M."/>
            <person name="Scarpassa V."/>
            <person name="Calvo E."/>
        </authorList>
    </citation>
    <scope>NUCLEOTIDE SEQUENCE</scope>
    <source>
        <tissue evidence="2">Salivary glands</tissue>
    </source>
</reference>
<organism evidence="2">
    <name type="scientific">Anopheles triannulatus</name>
    <dbReference type="NCBI Taxonomy" id="58253"/>
    <lineage>
        <taxon>Eukaryota</taxon>
        <taxon>Metazoa</taxon>
        <taxon>Ecdysozoa</taxon>
        <taxon>Arthropoda</taxon>
        <taxon>Hexapoda</taxon>
        <taxon>Insecta</taxon>
        <taxon>Pterygota</taxon>
        <taxon>Neoptera</taxon>
        <taxon>Endopterygota</taxon>
        <taxon>Diptera</taxon>
        <taxon>Nematocera</taxon>
        <taxon>Culicoidea</taxon>
        <taxon>Culicidae</taxon>
        <taxon>Anophelinae</taxon>
        <taxon>Anopheles</taxon>
    </lineage>
</organism>
<sequence>MMKIARRLMRMMLMMMMLSVRMSMVTVGHGRIDAHHTKRWPRCIAIECNQRRVGNVGGGGGGGARRFLRNRRWLRTGSASISTAHQPGAVRC</sequence>
<dbReference type="AlphaFoldDB" id="A0A2M4B7E1"/>
<evidence type="ECO:0000313" key="2">
    <source>
        <dbReference type="EMBL" id="MBW48973.1"/>
    </source>
</evidence>
<evidence type="ECO:0000256" key="1">
    <source>
        <dbReference type="SAM" id="SignalP"/>
    </source>
</evidence>
<name>A0A2M4B7E1_9DIPT</name>
<protein>
    <submittedName>
        <fullName evidence="2">Putative secreted protein</fullName>
    </submittedName>
</protein>
<proteinExistence type="predicted"/>
<feature type="chain" id="PRO_5014675977" evidence="1">
    <location>
        <begin position="31"/>
        <end position="92"/>
    </location>
</feature>
<accession>A0A2M4B7E1</accession>
<dbReference type="EMBL" id="GGFK01015652">
    <property type="protein sequence ID" value="MBW48973.1"/>
    <property type="molecule type" value="Transcribed_RNA"/>
</dbReference>